<name>A0ACC0UB01_9AGAM</name>
<evidence type="ECO:0000313" key="2">
    <source>
        <dbReference type="Proteomes" id="UP001207468"/>
    </source>
</evidence>
<dbReference type="Proteomes" id="UP001207468">
    <property type="component" value="Unassembled WGS sequence"/>
</dbReference>
<dbReference type="EMBL" id="JAGFNK010000078">
    <property type="protein sequence ID" value="KAI9508811.1"/>
    <property type="molecule type" value="Genomic_DNA"/>
</dbReference>
<accession>A0ACC0UB01</accession>
<evidence type="ECO:0000313" key="1">
    <source>
        <dbReference type="EMBL" id="KAI9508811.1"/>
    </source>
</evidence>
<proteinExistence type="predicted"/>
<keyword evidence="2" id="KW-1185">Reference proteome</keyword>
<sequence length="77" mass="8524">MAILMPWVAAISDAITPASSFFWEGAVSALFDIFAPGNHLRTLRVAAWIQYTGLRSACTWNALSRHPLTINLPERLP</sequence>
<organism evidence="1 2">
    <name type="scientific">Russula earlei</name>
    <dbReference type="NCBI Taxonomy" id="71964"/>
    <lineage>
        <taxon>Eukaryota</taxon>
        <taxon>Fungi</taxon>
        <taxon>Dikarya</taxon>
        <taxon>Basidiomycota</taxon>
        <taxon>Agaricomycotina</taxon>
        <taxon>Agaricomycetes</taxon>
        <taxon>Russulales</taxon>
        <taxon>Russulaceae</taxon>
        <taxon>Russula</taxon>
    </lineage>
</organism>
<reference evidence="1" key="1">
    <citation type="submission" date="2021-03" db="EMBL/GenBank/DDBJ databases">
        <title>Evolutionary priming and transition to the ectomycorrhizal habit in an iconic lineage of mushroom-forming fungi: is preadaptation a requirement?</title>
        <authorList>
            <consortium name="DOE Joint Genome Institute"/>
            <person name="Looney B.P."/>
            <person name="Miyauchi S."/>
            <person name="Morin E."/>
            <person name="Drula E."/>
            <person name="Courty P.E."/>
            <person name="Chicoki N."/>
            <person name="Fauchery L."/>
            <person name="Kohler A."/>
            <person name="Kuo A."/>
            <person name="LaButti K."/>
            <person name="Pangilinan J."/>
            <person name="Lipzen A."/>
            <person name="Riley R."/>
            <person name="Andreopoulos W."/>
            <person name="He G."/>
            <person name="Johnson J."/>
            <person name="Barry K.W."/>
            <person name="Grigoriev I.V."/>
            <person name="Nagy L."/>
            <person name="Hibbett D."/>
            <person name="Henrissat B."/>
            <person name="Matheny P.B."/>
            <person name="Labbe J."/>
            <person name="Martin A.F."/>
        </authorList>
    </citation>
    <scope>NUCLEOTIDE SEQUENCE</scope>
    <source>
        <strain evidence="1">BPL698</strain>
    </source>
</reference>
<comment type="caution">
    <text evidence="1">The sequence shown here is derived from an EMBL/GenBank/DDBJ whole genome shotgun (WGS) entry which is preliminary data.</text>
</comment>
<protein>
    <submittedName>
        <fullName evidence="1">Uncharacterized protein</fullName>
    </submittedName>
</protein>
<gene>
    <name evidence="1" type="ORF">F5148DRAFT_1192124</name>
</gene>